<proteinExistence type="predicted"/>
<protein>
    <submittedName>
        <fullName evidence="1">Uncharacterized protein</fullName>
    </submittedName>
</protein>
<reference evidence="1" key="1">
    <citation type="submission" date="2016-04" db="EMBL/GenBank/DDBJ databases">
        <authorList>
            <person name="Evans L.H."/>
            <person name="Alamgir A."/>
            <person name="Owens N."/>
            <person name="Weber N.D."/>
            <person name="Virtaneva K."/>
            <person name="Barbian K."/>
            <person name="Babar A."/>
            <person name="Rosenke K."/>
        </authorList>
    </citation>
    <scope>NUCLEOTIDE SEQUENCE</scope>
    <source>
        <strain evidence="1">86-1</strain>
    </source>
</reference>
<organism evidence="1">
    <name type="scientific">uncultured Dysgonomonas sp</name>
    <dbReference type="NCBI Taxonomy" id="206096"/>
    <lineage>
        <taxon>Bacteria</taxon>
        <taxon>Pseudomonadati</taxon>
        <taxon>Bacteroidota</taxon>
        <taxon>Bacteroidia</taxon>
        <taxon>Bacteroidales</taxon>
        <taxon>Dysgonomonadaceae</taxon>
        <taxon>Dysgonomonas</taxon>
        <taxon>environmental samples</taxon>
    </lineage>
</organism>
<accession>A0A212J8S7</accession>
<gene>
    <name evidence="1" type="ORF">KL86DYS1_11499</name>
</gene>
<dbReference type="RefSeq" id="WP_296939503.1">
    <property type="nucleotide sequence ID" value="NZ_LT599032.1"/>
</dbReference>
<dbReference type="EMBL" id="FLUM01000001">
    <property type="protein sequence ID" value="SBV95843.1"/>
    <property type="molecule type" value="Genomic_DNA"/>
</dbReference>
<dbReference type="AlphaFoldDB" id="A0A212J8S7"/>
<name>A0A212J8S7_9BACT</name>
<sequence length="133" mass="14815">MKNLTKTTLSIIAIVFISSFFIQCKDAKDAVVTKYLDMQVEQMNKQCPLSLGGGLTLESCKVEGNRTMKFSYKIDQDIETFDTAAGKAAAVDALKGSPEIAQLKEYEITYKYEYKNASDKVIGEMTIAPDDYK</sequence>
<evidence type="ECO:0000313" key="1">
    <source>
        <dbReference type="EMBL" id="SBV95843.1"/>
    </source>
</evidence>